<keyword evidence="3" id="KW-0325">Glycoprotein</keyword>
<dbReference type="SMART" id="SM00664">
    <property type="entry name" value="DoH"/>
    <property type="match status" value="1"/>
</dbReference>
<dbReference type="InterPro" id="IPR045266">
    <property type="entry name" value="DOH_DOMON"/>
</dbReference>
<keyword evidence="4" id="KW-0732">Signal</keyword>
<dbReference type="InterPro" id="IPR000323">
    <property type="entry name" value="Cu2_ascorb_mOase_N"/>
</dbReference>
<feature type="signal peptide" evidence="4">
    <location>
        <begin position="1"/>
        <end position="18"/>
    </location>
</feature>
<dbReference type="Gene3D" id="2.60.120.310">
    <property type="entry name" value="Copper type II, ascorbate-dependent monooxygenase, N-terminal domain"/>
    <property type="match status" value="1"/>
</dbReference>
<reference evidence="6 7" key="1">
    <citation type="submission" date="2024-08" db="EMBL/GenBank/DDBJ databases">
        <authorList>
            <person name="Cucini C."/>
            <person name="Frati F."/>
        </authorList>
    </citation>
    <scope>NUCLEOTIDE SEQUENCE [LARGE SCALE GENOMIC DNA]</scope>
</reference>
<organism evidence="6 7">
    <name type="scientific">Orchesella dallaii</name>
    <dbReference type="NCBI Taxonomy" id="48710"/>
    <lineage>
        <taxon>Eukaryota</taxon>
        <taxon>Metazoa</taxon>
        <taxon>Ecdysozoa</taxon>
        <taxon>Arthropoda</taxon>
        <taxon>Hexapoda</taxon>
        <taxon>Collembola</taxon>
        <taxon>Entomobryomorpha</taxon>
        <taxon>Entomobryoidea</taxon>
        <taxon>Orchesellidae</taxon>
        <taxon>Orchesellinae</taxon>
        <taxon>Orchesella</taxon>
    </lineage>
</organism>
<evidence type="ECO:0000313" key="6">
    <source>
        <dbReference type="EMBL" id="CAL8081532.1"/>
    </source>
</evidence>
<sequence length="619" mass="70099">MNILQYCVILALTGLISADVIIDGVLVNYSNRQFLDFKRKYSLEWTVNWSRKEVIFNISVATTGWVGIGFSKDGTMKNADIMMAGVTRDGKPYISDFHVDCDRNNILDASQDWRLLGARENSGRTFLQVSRLIDTCDPDDIPITEDLLSIIWAYGETDQLEYHYDKRGRLRAHLLDPVMHSAPSSKSLPKWKVSKRTPVPPKVTTYWCSIHKIPPTVNRKQHIIEFHPILQNEVAFKHVHHFVLWRCLVPRNTNPRVVFEHLLSFPGEECYFNDNHQIPINLCRTIVYVYAVGGEGIILPGDAGFPMEVETPYYMLEAHYNNPEKITGLLFEAGVEATYTNRLRSHDAGGFMIDYDLFGFFMVPPGTPKLDLQSHCDSRCTSEMFPARGIDVFAVQGHTHGSGRTLMLHHFRGGKELPWIYKDLNFDWTFQTTRPLQTERRILPGDHLSLSCSYDNTWTNTTTVSGFSSLDEMCLTMIYHKTPIPYYSCSGQVPQEKLLGLVGVQNTTWDQITQERIVTSPNSLSGKMLAEITDQKVFWSKQLRTTVAAVTLTSPQVIACPITTPPDEPLETVVNMARGYGDQTLMGSTPVPVVTPGPHSISGFPYSAKQYNRMRTCLV</sequence>
<evidence type="ECO:0000256" key="1">
    <source>
        <dbReference type="ARBA" id="ARBA00010676"/>
    </source>
</evidence>
<dbReference type="InterPro" id="IPR000945">
    <property type="entry name" value="DBH-like"/>
</dbReference>
<accession>A0ABP1PZN8</accession>
<keyword evidence="2" id="KW-1015">Disulfide bond</keyword>
<dbReference type="InterPro" id="IPR036939">
    <property type="entry name" value="Cu2_ascorb_mOase_N_sf"/>
</dbReference>
<dbReference type="InterPro" id="IPR005018">
    <property type="entry name" value="DOMON_domain"/>
</dbReference>
<dbReference type="CDD" id="cd09631">
    <property type="entry name" value="DOMON_DOH"/>
    <property type="match status" value="1"/>
</dbReference>
<dbReference type="InterPro" id="IPR008977">
    <property type="entry name" value="PHM/PNGase_F_dom_sf"/>
</dbReference>
<dbReference type="Pfam" id="PF01082">
    <property type="entry name" value="Cu2_monooxygen"/>
    <property type="match status" value="1"/>
</dbReference>
<evidence type="ECO:0000256" key="2">
    <source>
        <dbReference type="ARBA" id="ARBA00023157"/>
    </source>
</evidence>
<dbReference type="InterPro" id="IPR014784">
    <property type="entry name" value="Cu2_ascorb_mOase-like_C"/>
</dbReference>
<dbReference type="PANTHER" id="PTHR10157:SF23">
    <property type="entry name" value="MOXD1 HOMOLOG 1"/>
    <property type="match status" value="1"/>
</dbReference>
<evidence type="ECO:0000259" key="5">
    <source>
        <dbReference type="PROSITE" id="PS50836"/>
    </source>
</evidence>
<dbReference type="Proteomes" id="UP001642540">
    <property type="component" value="Unassembled WGS sequence"/>
</dbReference>
<name>A0ABP1PZN8_9HEXA</name>
<dbReference type="PROSITE" id="PS50836">
    <property type="entry name" value="DOMON"/>
    <property type="match status" value="1"/>
</dbReference>
<dbReference type="Pfam" id="PF03351">
    <property type="entry name" value="DOMON"/>
    <property type="match status" value="1"/>
</dbReference>
<evidence type="ECO:0000313" key="7">
    <source>
        <dbReference type="Proteomes" id="UP001642540"/>
    </source>
</evidence>
<dbReference type="PANTHER" id="PTHR10157">
    <property type="entry name" value="DOPAMINE BETA HYDROXYLASE RELATED"/>
    <property type="match status" value="1"/>
</dbReference>
<feature type="domain" description="DOMON" evidence="5">
    <location>
        <begin position="39"/>
        <end position="155"/>
    </location>
</feature>
<dbReference type="SUPFAM" id="SSF49742">
    <property type="entry name" value="PHM/PNGase F"/>
    <property type="match status" value="2"/>
</dbReference>
<keyword evidence="7" id="KW-1185">Reference proteome</keyword>
<comment type="caution">
    <text evidence="6">The sequence shown here is derived from an EMBL/GenBank/DDBJ whole genome shotgun (WGS) entry which is preliminary data.</text>
</comment>
<comment type="similarity">
    <text evidence="1">Belongs to the copper type II ascorbate-dependent monooxygenase family.</text>
</comment>
<dbReference type="Gene3D" id="2.60.120.230">
    <property type="match status" value="1"/>
</dbReference>
<gene>
    <name evidence="6" type="ORF">ODALV1_LOCUS4947</name>
</gene>
<dbReference type="Pfam" id="PF03712">
    <property type="entry name" value="Cu2_monoox_C"/>
    <property type="match status" value="1"/>
</dbReference>
<feature type="chain" id="PRO_5045904416" description="DOMON domain-containing protein" evidence="4">
    <location>
        <begin position="19"/>
        <end position="619"/>
    </location>
</feature>
<dbReference type="EMBL" id="CAXLJM020000015">
    <property type="protein sequence ID" value="CAL8081532.1"/>
    <property type="molecule type" value="Genomic_DNA"/>
</dbReference>
<protein>
    <recommendedName>
        <fullName evidence="5">DOMON domain-containing protein</fullName>
    </recommendedName>
</protein>
<dbReference type="InterPro" id="IPR024548">
    <property type="entry name" value="Cu2_monoox_C"/>
</dbReference>
<evidence type="ECO:0000256" key="4">
    <source>
        <dbReference type="SAM" id="SignalP"/>
    </source>
</evidence>
<evidence type="ECO:0000256" key="3">
    <source>
        <dbReference type="ARBA" id="ARBA00023180"/>
    </source>
</evidence>
<proteinExistence type="inferred from homology"/>